<dbReference type="AlphaFoldDB" id="A0A3B0UEM6"/>
<organism evidence="1">
    <name type="scientific">hydrothermal vent metagenome</name>
    <dbReference type="NCBI Taxonomy" id="652676"/>
    <lineage>
        <taxon>unclassified sequences</taxon>
        <taxon>metagenomes</taxon>
        <taxon>ecological metagenomes</taxon>
    </lineage>
</organism>
<accession>A0A3B0UEM6</accession>
<evidence type="ECO:0000313" key="1">
    <source>
        <dbReference type="EMBL" id="VAW27570.1"/>
    </source>
</evidence>
<sequence length="78" mass="9174">RGLWAYFEIADSTIRFEKWLVDATYEFKGRILNDSTFHITEQRISSGEDSNFSGTTIDELYHFVEYSPKPDSVNRFLD</sequence>
<protein>
    <submittedName>
        <fullName evidence="1">Uncharacterized protein</fullName>
    </submittedName>
</protein>
<proteinExistence type="predicted"/>
<gene>
    <name evidence="1" type="ORF">MNBD_BACTEROID06-1077</name>
</gene>
<name>A0A3B0UEM6_9ZZZZ</name>
<feature type="non-terminal residue" evidence="1">
    <location>
        <position position="1"/>
    </location>
</feature>
<dbReference type="EMBL" id="UOES01000262">
    <property type="protein sequence ID" value="VAW27570.1"/>
    <property type="molecule type" value="Genomic_DNA"/>
</dbReference>
<reference evidence="1" key="1">
    <citation type="submission" date="2018-06" db="EMBL/GenBank/DDBJ databases">
        <authorList>
            <person name="Zhirakovskaya E."/>
        </authorList>
    </citation>
    <scope>NUCLEOTIDE SEQUENCE</scope>
</reference>